<keyword evidence="2" id="KW-1185">Reference proteome</keyword>
<comment type="caution">
    <text evidence="1">The sequence shown here is derived from an EMBL/GenBank/DDBJ whole genome shotgun (WGS) entry which is preliminary data.</text>
</comment>
<evidence type="ECO:0000313" key="1">
    <source>
        <dbReference type="EMBL" id="KAK8023900.1"/>
    </source>
</evidence>
<accession>A0ABR1S2J3</accession>
<name>A0ABR1S2J3_9PEZI</name>
<dbReference type="EMBL" id="JAQQWK010000011">
    <property type="protein sequence ID" value="KAK8023900.1"/>
    <property type="molecule type" value="Genomic_DNA"/>
</dbReference>
<sequence>MANKTIHNTGFLYCCGYRDEASGAPTKLHIELRVRGLAPQIPDLDRPIDTICSQCWMIKTDGKVLVLRTKVLRTVLDKEQSHSLLVLLYHLADRIIADDTRGAHLDILSHWAARVVHQYPKELLGTFIDAIRSRPVGATMHRLVVHDALLSIQTLLSSSNKPLNCIPETCLSNYERAVARFDSRARRILWSVWTPWPALVGPLLTDIAHAGVLFTAMFKPNTQIRPADWDEDINLFPPLDSRVHIDHERLKDAVHKFKVECYSLLHDATQHPMAATRNELKAVIKSVRFLDAILERVKRLNDETLSRYEAWRSHQGR</sequence>
<organism evidence="1 2">
    <name type="scientific">Apiospora rasikravindrae</name>
    <dbReference type="NCBI Taxonomy" id="990691"/>
    <lineage>
        <taxon>Eukaryota</taxon>
        <taxon>Fungi</taxon>
        <taxon>Dikarya</taxon>
        <taxon>Ascomycota</taxon>
        <taxon>Pezizomycotina</taxon>
        <taxon>Sordariomycetes</taxon>
        <taxon>Xylariomycetidae</taxon>
        <taxon>Amphisphaeriales</taxon>
        <taxon>Apiosporaceae</taxon>
        <taxon>Apiospora</taxon>
    </lineage>
</organism>
<dbReference type="Proteomes" id="UP001444661">
    <property type="component" value="Unassembled WGS sequence"/>
</dbReference>
<proteinExistence type="predicted"/>
<reference evidence="1 2" key="1">
    <citation type="submission" date="2023-01" db="EMBL/GenBank/DDBJ databases">
        <title>Analysis of 21 Apiospora genomes using comparative genomics revels a genus with tremendous synthesis potential of carbohydrate active enzymes and secondary metabolites.</title>
        <authorList>
            <person name="Sorensen T."/>
        </authorList>
    </citation>
    <scope>NUCLEOTIDE SEQUENCE [LARGE SCALE GENOMIC DNA]</scope>
    <source>
        <strain evidence="1 2">CBS 33761</strain>
    </source>
</reference>
<protein>
    <submittedName>
        <fullName evidence="1">Uncharacterized protein</fullName>
    </submittedName>
</protein>
<evidence type="ECO:0000313" key="2">
    <source>
        <dbReference type="Proteomes" id="UP001444661"/>
    </source>
</evidence>
<gene>
    <name evidence="1" type="ORF">PG993_011966</name>
</gene>